<evidence type="ECO:0000313" key="1">
    <source>
        <dbReference type="EMBL" id="EIY66657.1"/>
    </source>
</evidence>
<accession>I8YVM5</accession>
<reference evidence="1 2" key="1">
    <citation type="submission" date="2012-02" db="EMBL/GenBank/DDBJ databases">
        <title>The Genome Sequence of Bacteroides salyersiae CL02T12C01.</title>
        <authorList>
            <consortium name="The Broad Institute Genome Sequencing Platform"/>
            <person name="Earl A."/>
            <person name="Ward D."/>
            <person name="Feldgarden M."/>
            <person name="Gevers D."/>
            <person name="Zitomersky N.L."/>
            <person name="Coyne M.J."/>
            <person name="Comstock L.E."/>
            <person name="Young S.K."/>
            <person name="Zeng Q."/>
            <person name="Gargeya S."/>
            <person name="Fitzgerald M."/>
            <person name="Haas B."/>
            <person name="Abouelleil A."/>
            <person name="Alvarado L."/>
            <person name="Arachchi H.M."/>
            <person name="Berlin A."/>
            <person name="Chapman S.B."/>
            <person name="Gearin G."/>
            <person name="Goldberg J."/>
            <person name="Griggs A."/>
            <person name="Gujja S."/>
            <person name="Hansen M."/>
            <person name="Heiman D."/>
            <person name="Howarth C."/>
            <person name="Larimer J."/>
            <person name="Lui A."/>
            <person name="MacDonald P.J.P."/>
            <person name="McCowen C."/>
            <person name="Montmayeur A."/>
            <person name="Murphy C."/>
            <person name="Neiman D."/>
            <person name="Pearson M."/>
            <person name="Priest M."/>
            <person name="Roberts A."/>
            <person name="Saif S."/>
            <person name="Shea T."/>
            <person name="Sisk P."/>
            <person name="Stolte C."/>
            <person name="Sykes S."/>
            <person name="Wortman J."/>
            <person name="Nusbaum C."/>
            <person name="Birren B."/>
        </authorList>
    </citation>
    <scope>NUCLEOTIDE SEQUENCE [LARGE SCALE GENOMIC DNA]</scope>
    <source>
        <strain evidence="1 2">CL02T12C01</strain>
    </source>
</reference>
<dbReference type="Proteomes" id="UP000005150">
    <property type="component" value="Unassembled WGS sequence"/>
</dbReference>
<dbReference type="EMBL" id="AGXV01000020">
    <property type="protein sequence ID" value="EIY66657.1"/>
    <property type="molecule type" value="Genomic_DNA"/>
</dbReference>
<dbReference type="PATRIC" id="fig|997887.3.peg.1494"/>
<sequence length="41" mass="4939">MLNHPAAKKSNLFKINKNKKYVLQHKIEDNRIKKHPDTFYS</sequence>
<protein>
    <submittedName>
        <fullName evidence="1">Uncharacterized protein</fullName>
    </submittedName>
</protein>
<gene>
    <name evidence="1" type="ORF">HMPREF1071_01418</name>
</gene>
<evidence type="ECO:0000313" key="2">
    <source>
        <dbReference type="Proteomes" id="UP000005150"/>
    </source>
</evidence>
<comment type="caution">
    <text evidence="1">The sequence shown here is derived from an EMBL/GenBank/DDBJ whole genome shotgun (WGS) entry which is preliminary data.</text>
</comment>
<dbReference type="AlphaFoldDB" id="I8YVM5"/>
<name>I8YVM5_9BACE</name>
<keyword evidence="2" id="KW-1185">Reference proteome</keyword>
<proteinExistence type="predicted"/>
<organism evidence="1 2">
    <name type="scientific">Bacteroides salyersiae CL02T12C01</name>
    <dbReference type="NCBI Taxonomy" id="997887"/>
    <lineage>
        <taxon>Bacteria</taxon>
        <taxon>Pseudomonadati</taxon>
        <taxon>Bacteroidota</taxon>
        <taxon>Bacteroidia</taxon>
        <taxon>Bacteroidales</taxon>
        <taxon>Bacteroidaceae</taxon>
        <taxon>Bacteroides</taxon>
    </lineage>
</organism>
<dbReference type="HOGENOM" id="CLU_3265980_0_0_10"/>